<accession>A0A420YL15</accession>
<dbReference type="EMBL" id="QVQW01000004">
    <property type="protein sequence ID" value="RKU48525.1"/>
    <property type="molecule type" value="Genomic_DNA"/>
</dbReference>
<sequence>MCSMASSPDGTSARHLFVFVPPLTSWVINRSYVQQGLPLEATIVVQPSGPQYLQHFDVESEPLTLEQEQAPAWVSYCLSSVYYEDQGTLSLPYKVESVGFPGGWFAKNTRALAGWY</sequence>
<evidence type="ECO:0000313" key="1">
    <source>
        <dbReference type="EMBL" id="RKU48525.1"/>
    </source>
</evidence>
<reference evidence="1 2" key="1">
    <citation type="submission" date="2018-08" db="EMBL/GenBank/DDBJ databases">
        <title>Draft genome of the lignicolous fungus Coniochaeta pulveracea.</title>
        <authorList>
            <person name="Borstlap C.J."/>
            <person name="De Witt R.N."/>
            <person name="Botha A."/>
            <person name="Volschenk H."/>
        </authorList>
    </citation>
    <scope>NUCLEOTIDE SEQUENCE [LARGE SCALE GENOMIC DNA]</scope>
    <source>
        <strain evidence="1 2">CAB683</strain>
    </source>
</reference>
<keyword evidence="2" id="KW-1185">Reference proteome</keyword>
<proteinExistence type="predicted"/>
<protein>
    <submittedName>
        <fullName evidence="1">Uncharacterized protein</fullName>
    </submittedName>
</protein>
<dbReference type="Proteomes" id="UP000275385">
    <property type="component" value="Unassembled WGS sequence"/>
</dbReference>
<comment type="caution">
    <text evidence="1">The sequence shown here is derived from an EMBL/GenBank/DDBJ whole genome shotgun (WGS) entry which is preliminary data.</text>
</comment>
<evidence type="ECO:0000313" key="2">
    <source>
        <dbReference type="Proteomes" id="UP000275385"/>
    </source>
</evidence>
<organism evidence="1 2">
    <name type="scientific">Coniochaeta pulveracea</name>
    <dbReference type="NCBI Taxonomy" id="177199"/>
    <lineage>
        <taxon>Eukaryota</taxon>
        <taxon>Fungi</taxon>
        <taxon>Dikarya</taxon>
        <taxon>Ascomycota</taxon>
        <taxon>Pezizomycotina</taxon>
        <taxon>Sordariomycetes</taxon>
        <taxon>Sordariomycetidae</taxon>
        <taxon>Coniochaetales</taxon>
        <taxon>Coniochaetaceae</taxon>
        <taxon>Coniochaeta</taxon>
    </lineage>
</organism>
<dbReference type="AlphaFoldDB" id="A0A420YL15"/>
<gene>
    <name evidence="1" type="ORF">DL546_006788</name>
</gene>
<name>A0A420YL15_9PEZI</name>